<dbReference type="Proteomes" id="UP000769780">
    <property type="component" value="Unassembled WGS sequence"/>
</dbReference>
<gene>
    <name evidence="1" type="ORF">H0185_17205</name>
</gene>
<evidence type="ECO:0000313" key="2">
    <source>
        <dbReference type="Proteomes" id="UP000769780"/>
    </source>
</evidence>
<dbReference type="EMBL" id="JACWFH010000024">
    <property type="protein sequence ID" value="MBY0098525.1"/>
    <property type="molecule type" value="Genomic_DNA"/>
</dbReference>
<organism evidence="1 2">
    <name type="scientific">Mesobacillus maritimus</name>
    <dbReference type="NCBI Taxonomy" id="1643336"/>
    <lineage>
        <taxon>Bacteria</taxon>
        <taxon>Bacillati</taxon>
        <taxon>Bacillota</taxon>
        <taxon>Bacilli</taxon>
        <taxon>Bacillales</taxon>
        <taxon>Bacillaceae</taxon>
        <taxon>Mesobacillus</taxon>
    </lineage>
</organism>
<protein>
    <submittedName>
        <fullName evidence="1">OsmC family protein</fullName>
    </submittedName>
</protein>
<accession>A0ABS7K8X4</accession>
<proteinExistence type="predicted"/>
<dbReference type="InterPro" id="IPR003718">
    <property type="entry name" value="OsmC/Ohr_fam"/>
</dbReference>
<dbReference type="PANTHER" id="PTHR42830">
    <property type="entry name" value="OSMOTICALLY INDUCIBLE FAMILY PROTEIN"/>
    <property type="match status" value="1"/>
</dbReference>
<dbReference type="SUPFAM" id="SSF82784">
    <property type="entry name" value="OsmC-like"/>
    <property type="match status" value="1"/>
</dbReference>
<keyword evidence="2" id="KW-1185">Reference proteome</keyword>
<sequence length="144" mass="15309">MTDLKFEVNANWSGVGANGEGHLTMGDKTVLYSSPAEMGGKGAGVSPEDLLIGAVTTCYSGTLFAILTKRRLPVETISVRAEGMVTGYPTQTNFSQLVVHPTIIGGDSSKQDEYEKAATMARDKCFIGKSITGNIDYQVGKVQL</sequence>
<dbReference type="InterPro" id="IPR036102">
    <property type="entry name" value="OsmC/Ohrsf"/>
</dbReference>
<dbReference type="RefSeq" id="WP_221874741.1">
    <property type="nucleotide sequence ID" value="NZ_JACWFH010000024.1"/>
</dbReference>
<dbReference type="PANTHER" id="PTHR42830:SF2">
    <property type="entry name" value="OSMC_OHR FAMILY PROTEIN"/>
    <property type="match status" value="1"/>
</dbReference>
<evidence type="ECO:0000313" key="1">
    <source>
        <dbReference type="EMBL" id="MBY0098525.1"/>
    </source>
</evidence>
<name>A0ABS7K8X4_9BACI</name>
<dbReference type="Pfam" id="PF02566">
    <property type="entry name" value="OsmC"/>
    <property type="match status" value="1"/>
</dbReference>
<comment type="caution">
    <text evidence="1">The sequence shown here is derived from an EMBL/GenBank/DDBJ whole genome shotgun (WGS) entry which is preliminary data.</text>
</comment>
<reference evidence="1 2" key="1">
    <citation type="submission" date="2020-07" db="EMBL/GenBank/DDBJ databases">
        <title>Fungal Genomes of the International Space Station.</title>
        <authorList>
            <person name="Seuylemezian A."/>
            <person name="Singh N.K."/>
            <person name="Wood J."/>
            <person name="Venkateswaran K."/>
        </authorList>
    </citation>
    <scope>NUCLEOTIDE SEQUENCE [LARGE SCALE GENOMIC DNA]</scope>
    <source>
        <strain evidence="1 2">PL-B2</strain>
    </source>
</reference>
<dbReference type="Gene3D" id="3.30.300.20">
    <property type="match status" value="1"/>
</dbReference>
<dbReference type="InterPro" id="IPR015946">
    <property type="entry name" value="KH_dom-like_a/b"/>
</dbReference>
<dbReference type="InterPro" id="IPR052707">
    <property type="entry name" value="OsmC_Ohr_Peroxiredoxin"/>
</dbReference>